<dbReference type="InterPro" id="IPR014729">
    <property type="entry name" value="Rossmann-like_a/b/a_fold"/>
</dbReference>
<keyword evidence="1 6" id="KW-0436">Ligase</keyword>
<protein>
    <recommendedName>
        <fullName evidence="6">tRNA(Ile)-lysidine synthase</fullName>
        <ecNumber evidence="6">6.3.4.19</ecNumber>
    </recommendedName>
    <alternativeName>
        <fullName evidence="6">tRNA(Ile)-2-lysyl-cytidine synthase</fullName>
    </alternativeName>
    <alternativeName>
        <fullName evidence="6">tRNA(Ile)-lysidine synthetase</fullName>
    </alternativeName>
</protein>
<keyword evidence="6" id="KW-0963">Cytoplasm</keyword>
<dbReference type="Pfam" id="PF01171">
    <property type="entry name" value="ATP_bind_3"/>
    <property type="match status" value="1"/>
</dbReference>
<evidence type="ECO:0000259" key="7">
    <source>
        <dbReference type="Pfam" id="PF01171"/>
    </source>
</evidence>
<feature type="binding site" evidence="6">
    <location>
        <begin position="6"/>
        <end position="11"/>
    </location>
    <ligand>
        <name>ATP</name>
        <dbReference type="ChEBI" id="CHEBI:30616"/>
    </ligand>
</feature>
<dbReference type="InterPro" id="IPR012094">
    <property type="entry name" value="tRNA_Ile_lys_synt"/>
</dbReference>
<proteinExistence type="inferred from homology"/>
<evidence type="ECO:0000313" key="8">
    <source>
        <dbReference type="EMBL" id="CRL10459.1"/>
    </source>
</evidence>
<dbReference type="EC" id="6.3.4.19" evidence="6"/>
<dbReference type="SUPFAM" id="SSF52402">
    <property type="entry name" value="Adenine nucleotide alpha hydrolases-like"/>
    <property type="match status" value="1"/>
</dbReference>
<comment type="function">
    <text evidence="6">Ligates lysine onto the cytidine present at position 34 of the AUA codon-specific tRNA(Ile) that contains the anticodon CAU, in an ATP-dependent manner. Cytidine is converted to lysidine, thus changing the amino acid specificity of the tRNA from methionine to isoleucine.</text>
</comment>
<gene>
    <name evidence="6 8" type="primary">tilS</name>
    <name evidence="8" type="ORF">NIT7321_01304</name>
</gene>
<dbReference type="HAMAP" id="MF_01161">
    <property type="entry name" value="tRNA_Ile_lys_synt"/>
    <property type="match status" value="1"/>
</dbReference>
<dbReference type="RefSeq" id="WP_082095541.1">
    <property type="nucleotide sequence ID" value="NZ_BSKQ01000001.1"/>
</dbReference>
<comment type="catalytic activity">
    <reaction evidence="5 6">
        <text>cytidine(34) in tRNA(Ile2) + L-lysine + ATP = lysidine(34) in tRNA(Ile2) + AMP + diphosphate + H(+)</text>
        <dbReference type="Rhea" id="RHEA:43744"/>
        <dbReference type="Rhea" id="RHEA-COMP:10625"/>
        <dbReference type="Rhea" id="RHEA-COMP:10670"/>
        <dbReference type="ChEBI" id="CHEBI:15378"/>
        <dbReference type="ChEBI" id="CHEBI:30616"/>
        <dbReference type="ChEBI" id="CHEBI:32551"/>
        <dbReference type="ChEBI" id="CHEBI:33019"/>
        <dbReference type="ChEBI" id="CHEBI:82748"/>
        <dbReference type="ChEBI" id="CHEBI:83665"/>
        <dbReference type="ChEBI" id="CHEBI:456215"/>
        <dbReference type="EC" id="6.3.4.19"/>
    </reaction>
</comment>
<dbReference type="NCBIfam" id="TIGR02432">
    <property type="entry name" value="lysidine_TilS_N"/>
    <property type="match status" value="1"/>
</dbReference>
<dbReference type="PANTHER" id="PTHR43033">
    <property type="entry name" value="TRNA(ILE)-LYSIDINE SYNTHASE-RELATED"/>
    <property type="match status" value="1"/>
</dbReference>
<dbReference type="InterPro" id="IPR011063">
    <property type="entry name" value="TilS/TtcA_N"/>
</dbReference>
<dbReference type="Proteomes" id="UP000043764">
    <property type="component" value="Unassembled WGS sequence"/>
</dbReference>
<comment type="similarity">
    <text evidence="6">Belongs to the tRNA(Ile)-lysidine synthase family.</text>
</comment>
<dbReference type="GO" id="GO:0005524">
    <property type="term" value="F:ATP binding"/>
    <property type="evidence" value="ECO:0007669"/>
    <property type="project" value="UniProtKB-UniRule"/>
</dbReference>
<keyword evidence="2 6" id="KW-0819">tRNA processing</keyword>
<comment type="subcellular location">
    <subcellularLocation>
        <location evidence="6">Cytoplasm</location>
    </subcellularLocation>
</comment>
<accession>A0A0H5D082</accession>
<evidence type="ECO:0000256" key="3">
    <source>
        <dbReference type="ARBA" id="ARBA00022741"/>
    </source>
</evidence>
<dbReference type="GO" id="GO:0006400">
    <property type="term" value="P:tRNA modification"/>
    <property type="evidence" value="ECO:0007669"/>
    <property type="project" value="UniProtKB-UniRule"/>
</dbReference>
<evidence type="ECO:0000313" key="9">
    <source>
        <dbReference type="Proteomes" id="UP000043764"/>
    </source>
</evidence>
<feature type="domain" description="tRNA(Ile)-lysidine/2-thiocytidine synthase N-terminal" evidence="7">
    <location>
        <begin position="3"/>
        <end position="179"/>
    </location>
</feature>
<dbReference type="GO" id="GO:0005737">
    <property type="term" value="C:cytoplasm"/>
    <property type="evidence" value="ECO:0007669"/>
    <property type="project" value="UniProtKB-SubCell"/>
</dbReference>
<evidence type="ECO:0000256" key="1">
    <source>
        <dbReference type="ARBA" id="ARBA00022598"/>
    </source>
</evidence>
<comment type="domain">
    <text evidence="6">The N-terminal region contains the highly conserved SGGXDS motif, predicted to be a P-loop motif involved in ATP binding.</text>
</comment>
<dbReference type="AlphaFoldDB" id="A0A0H5D082"/>
<evidence type="ECO:0000256" key="2">
    <source>
        <dbReference type="ARBA" id="ARBA00022694"/>
    </source>
</evidence>
<evidence type="ECO:0000256" key="6">
    <source>
        <dbReference type="HAMAP-Rule" id="MF_01161"/>
    </source>
</evidence>
<dbReference type="InterPro" id="IPR012795">
    <property type="entry name" value="tRNA_Ile_lys_synt_N"/>
</dbReference>
<dbReference type="Gene3D" id="3.40.50.620">
    <property type="entry name" value="HUPs"/>
    <property type="match status" value="1"/>
</dbReference>
<dbReference type="GO" id="GO:0032267">
    <property type="term" value="F:tRNA(Ile)-lysidine synthase activity"/>
    <property type="evidence" value="ECO:0007669"/>
    <property type="project" value="UniProtKB-EC"/>
</dbReference>
<keyword evidence="3 6" id="KW-0547">Nucleotide-binding</keyword>
<sequence>MGVAVSGGGDSMALLHLLHDCFADVGVTLCVATVDHGLRAGSHDEAMMVAAEAAKLGLSHDVLEWRDRPEGGNLQDEARNARYGLLTNWARINDLSVIALGHTADDQAETLLMRLGRASGVSGLSAMPRMRAMDGVSLMRPLLDVTRDQLRAYLRKKQVAWVDDPSNEDTRFERIRIRQAMASLAPIGLTVERLAAVAQNLGAAREALDWYTFLAAREMLEIRDGAIVIDQREFRTLPDEIAHRLLVRAVQWVGGAVYPPRRDPMMQAQRTARQGGSFTLAGCRILTRVQKVWICREVKRVADEVVEPGATWDGRWRIYGGDIHGHQVRALGSVGLAQVPDWRSTGLPGPVLEATPAVWQNHHLVAAPSAGFAQGWIAEEVRNGEEFFAALLSH</sequence>
<evidence type="ECO:0000256" key="4">
    <source>
        <dbReference type="ARBA" id="ARBA00022840"/>
    </source>
</evidence>
<name>A0A0H5D082_9RHOB</name>
<dbReference type="EMBL" id="CVRL01000013">
    <property type="protein sequence ID" value="CRL10459.1"/>
    <property type="molecule type" value="Genomic_DNA"/>
</dbReference>
<organism evidence="8 9">
    <name type="scientific">Phaeobacter italicus</name>
    <dbReference type="NCBI Taxonomy" id="481446"/>
    <lineage>
        <taxon>Bacteria</taxon>
        <taxon>Pseudomonadati</taxon>
        <taxon>Pseudomonadota</taxon>
        <taxon>Alphaproteobacteria</taxon>
        <taxon>Rhodobacterales</taxon>
        <taxon>Roseobacteraceae</taxon>
        <taxon>Phaeobacter</taxon>
    </lineage>
</organism>
<dbReference type="CDD" id="cd01992">
    <property type="entry name" value="TilS_N"/>
    <property type="match status" value="1"/>
</dbReference>
<keyword evidence="9" id="KW-1185">Reference proteome</keyword>
<reference evidence="9" key="1">
    <citation type="submission" date="2015-05" db="EMBL/GenBank/DDBJ databases">
        <authorList>
            <person name="Rodrigo-Torres Lidia"/>
            <person name="Arahal R.David."/>
        </authorList>
    </citation>
    <scope>NUCLEOTIDE SEQUENCE [LARGE SCALE GENOMIC DNA]</scope>
    <source>
        <strain evidence="9">CECT 7321</strain>
    </source>
</reference>
<keyword evidence="4 6" id="KW-0067">ATP-binding</keyword>
<evidence type="ECO:0000256" key="5">
    <source>
        <dbReference type="ARBA" id="ARBA00048539"/>
    </source>
</evidence>
<dbReference type="PANTHER" id="PTHR43033:SF1">
    <property type="entry name" value="TRNA(ILE)-LYSIDINE SYNTHASE-RELATED"/>
    <property type="match status" value="1"/>
</dbReference>
<dbReference type="STRING" id="481446.NIT7645_02653"/>
<dbReference type="GeneID" id="78397317"/>